<feature type="chain" id="PRO_5013373762" description="Lipoprotein" evidence="2">
    <location>
        <begin position="20"/>
        <end position="157"/>
    </location>
</feature>
<reference evidence="3 4" key="1">
    <citation type="submission" date="2017-03" db="EMBL/GenBank/DDBJ databases">
        <title>Lifting the veil on microbial sulfur biogeochemistry in mining wastewaters.</title>
        <authorList>
            <person name="Kantor R.S."/>
            <person name="Colenbrander Nelson T."/>
            <person name="Marshall S."/>
            <person name="Bennett D."/>
            <person name="Apte S."/>
            <person name="Camacho D."/>
            <person name="Thomas B.C."/>
            <person name="Warren L.A."/>
            <person name="Banfield J.F."/>
        </authorList>
    </citation>
    <scope>NUCLEOTIDE SEQUENCE [LARGE SCALE GENOMIC DNA]</scope>
    <source>
        <strain evidence="3">32-68-21</strain>
    </source>
</reference>
<evidence type="ECO:0000256" key="1">
    <source>
        <dbReference type="SAM" id="MobiDB-lite"/>
    </source>
</evidence>
<dbReference type="Proteomes" id="UP000216147">
    <property type="component" value="Unassembled WGS sequence"/>
</dbReference>
<name>A0A258HPI3_9CAUL</name>
<protein>
    <recommendedName>
        <fullName evidence="5">Lipoprotein</fullName>
    </recommendedName>
</protein>
<proteinExistence type="predicted"/>
<feature type="signal peptide" evidence="2">
    <location>
        <begin position="1"/>
        <end position="19"/>
    </location>
</feature>
<evidence type="ECO:0000256" key="2">
    <source>
        <dbReference type="SAM" id="SignalP"/>
    </source>
</evidence>
<accession>A0A258HPI3</accession>
<keyword evidence="2" id="KW-0732">Signal</keyword>
<dbReference type="PROSITE" id="PS51257">
    <property type="entry name" value="PROKAR_LIPOPROTEIN"/>
    <property type="match status" value="1"/>
</dbReference>
<feature type="region of interest" description="Disordered" evidence="1">
    <location>
        <begin position="55"/>
        <end position="74"/>
    </location>
</feature>
<gene>
    <name evidence="3" type="ORF">B7Y86_02330</name>
</gene>
<sequence>MGRAPGSVLIFAAALGACATTGASHSRLELLSDVAVSAQQPGWVRLDPSGCILKPGTGTRPTTDDRECSGRIDLNGDGRQERLTTLYVSGRGSVLTLFDGDPSRVDPILQAEGYALMATTERESRGWPIVAVYGDPVSADELTGVQQVWTGEIYAPR</sequence>
<evidence type="ECO:0000313" key="3">
    <source>
        <dbReference type="EMBL" id="OYX58544.1"/>
    </source>
</evidence>
<dbReference type="EMBL" id="NCEQ01000002">
    <property type="protein sequence ID" value="OYX58544.1"/>
    <property type="molecule type" value="Genomic_DNA"/>
</dbReference>
<evidence type="ECO:0008006" key="5">
    <source>
        <dbReference type="Google" id="ProtNLM"/>
    </source>
</evidence>
<comment type="caution">
    <text evidence="3">The sequence shown here is derived from an EMBL/GenBank/DDBJ whole genome shotgun (WGS) entry which is preliminary data.</text>
</comment>
<organism evidence="3 4">
    <name type="scientific">Brevundimonas subvibrioides</name>
    <dbReference type="NCBI Taxonomy" id="74313"/>
    <lineage>
        <taxon>Bacteria</taxon>
        <taxon>Pseudomonadati</taxon>
        <taxon>Pseudomonadota</taxon>
        <taxon>Alphaproteobacteria</taxon>
        <taxon>Caulobacterales</taxon>
        <taxon>Caulobacteraceae</taxon>
        <taxon>Brevundimonas</taxon>
    </lineage>
</organism>
<dbReference type="AlphaFoldDB" id="A0A258HPI3"/>
<evidence type="ECO:0000313" key="4">
    <source>
        <dbReference type="Proteomes" id="UP000216147"/>
    </source>
</evidence>
<feature type="compositionally biased region" description="Basic and acidic residues" evidence="1">
    <location>
        <begin position="62"/>
        <end position="74"/>
    </location>
</feature>